<dbReference type="STRING" id="142842.SAMN02745118_01778"/>
<dbReference type="EMBL" id="FUWM01000014">
    <property type="protein sequence ID" value="SJZ77433.1"/>
    <property type="molecule type" value="Genomic_DNA"/>
</dbReference>
<dbReference type="InterPro" id="IPR004843">
    <property type="entry name" value="Calcineurin-like_PHP"/>
</dbReference>
<evidence type="ECO:0000256" key="1">
    <source>
        <dbReference type="ARBA" id="ARBA00022801"/>
    </source>
</evidence>
<dbReference type="Gene3D" id="3.60.21.10">
    <property type="match status" value="1"/>
</dbReference>
<dbReference type="RefSeq" id="WP_078810237.1">
    <property type="nucleotide sequence ID" value="NZ_FUWM01000014.1"/>
</dbReference>
<dbReference type="SUPFAM" id="SSF56300">
    <property type="entry name" value="Metallo-dependent phosphatases"/>
    <property type="match status" value="1"/>
</dbReference>
<dbReference type="CDD" id="cd00840">
    <property type="entry name" value="MPP_Mre11_N"/>
    <property type="match status" value="1"/>
</dbReference>
<dbReference type="InterPro" id="IPR029052">
    <property type="entry name" value="Metallo-depent_PP-like"/>
</dbReference>
<keyword evidence="1" id="KW-0378">Hydrolase</keyword>
<reference evidence="4" key="1">
    <citation type="submission" date="2017-02" db="EMBL/GenBank/DDBJ databases">
        <authorList>
            <person name="Varghese N."/>
            <person name="Submissions S."/>
        </authorList>
    </citation>
    <scope>NUCLEOTIDE SEQUENCE [LARGE SCALE GENOMIC DNA]</scope>
    <source>
        <strain evidence="4">ATCC BAA-73</strain>
    </source>
</reference>
<keyword evidence="3" id="KW-0269">Exonuclease</keyword>
<protein>
    <submittedName>
        <fullName evidence="3">DNA repair exonuclease SbcCD nuclease subunit</fullName>
    </submittedName>
</protein>
<keyword evidence="4" id="KW-1185">Reference proteome</keyword>
<organism evidence="3 4">
    <name type="scientific">Selenihalanaerobacter shriftii</name>
    <dbReference type="NCBI Taxonomy" id="142842"/>
    <lineage>
        <taxon>Bacteria</taxon>
        <taxon>Bacillati</taxon>
        <taxon>Bacillota</taxon>
        <taxon>Clostridia</taxon>
        <taxon>Halanaerobiales</taxon>
        <taxon>Halobacteroidaceae</taxon>
        <taxon>Selenihalanaerobacter</taxon>
    </lineage>
</organism>
<dbReference type="OrthoDB" id="9773856at2"/>
<sequence>MESVKILHTGDLHIGMRFNNYPDDIRPQLVKARFEVLENLVTLANEEEADLFVIAGDLFDKVNVAKRDQNQVLNILKKFSGSALLLLPGNHDYDDGVVDLWRFFEKELTDNLVLLNENKVFDLTDYGLDLSVYPAYCDSKHSEAGVNNLDWIKNLDSEKESKWQIGIAHGALEGYSPDLEKKYFNMNRSELEELNLDLWLLGHTHVPYPQTDKKSITGQSIFNAGTPEADGMDCRHAGNAFLLELDDKGEVKAQVIEPGTYKFAELEYKIFDEDDLLNVKEQILDKYTKTSLVRLKLKGRIDKDLFNRKEEVYKELQKNLAYFKRYDSELKINITPNVIDEEFSQNSFPHQFLKKLVIKEDDEEALQVAYELIKEVQ</sequence>
<dbReference type="GO" id="GO:0004527">
    <property type="term" value="F:exonuclease activity"/>
    <property type="evidence" value="ECO:0007669"/>
    <property type="project" value="UniProtKB-KW"/>
</dbReference>
<dbReference type="PANTHER" id="PTHR30337">
    <property type="entry name" value="COMPONENT OF ATP-DEPENDENT DSDNA EXONUCLEASE"/>
    <property type="match status" value="1"/>
</dbReference>
<accession>A0A1T4NE66</accession>
<proteinExistence type="predicted"/>
<dbReference type="AlphaFoldDB" id="A0A1T4NE66"/>
<dbReference type="Proteomes" id="UP000190625">
    <property type="component" value="Unassembled WGS sequence"/>
</dbReference>
<evidence type="ECO:0000259" key="2">
    <source>
        <dbReference type="Pfam" id="PF00149"/>
    </source>
</evidence>
<dbReference type="InterPro" id="IPR041796">
    <property type="entry name" value="Mre11_N"/>
</dbReference>
<feature type="domain" description="Calcineurin-like phosphoesterase" evidence="2">
    <location>
        <begin position="5"/>
        <end position="207"/>
    </location>
</feature>
<name>A0A1T4NE66_9FIRM</name>
<keyword evidence="3" id="KW-0540">Nuclease</keyword>
<gene>
    <name evidence="3" type="ORF">SAMN02745118_01778</name>
</gene>
<evidence type="ECO:0000313" key="4">
    <source>
        <dbReference type="Proteomes" id="UP000190625"/>
    </source>
</evidence>
<dbReference type="InterPro" id="IPR050535">
    <property type="entry name" value="DNA_Repair-Maintenance_Comp"/>
</dbReference>
<dbReference type="Pfam" id="PF00149">
    <property type="entry name" value="Metallophos"/>
    <property type="match status" value="1"/>
</dbReference>
<evidence type="ECO:0000313" key="3">
    <source>
        <dbReference type="EMBL" id="SJZ77433.1"/>
    </source>
</evidence>